<feature type="transmembrane region" description="Helical" evidence="1">
    <location>
        <begin position="24"/>
        <end position="45"/>
    </location>
</feature>
<name>A0ABZ1BQZ0_9FIRM</name>
<evidence type="ECO:0000313" key="2">
    <source>
        <dbReference type="EMBL" id="WRP15119.1"/>
    </source>
</evidence>
<gene>
    <name evidence="2" type="ORF">VLY81_02810</name>
</gene>
<organism evidence="2 3">
    <name type="scientific">Geochorda subterranea</name>
    <dbReference type="NCBI Taxonomy" id="3109564"/>
    <lineage>
        <taxon>Bacteria</taxon>
        <taxon>Bacillati</taxon>
        <taxon>Bacillota</taxon>
        <taxon>Limnochordia</taxon>
        <taxon>Limnochordales</taxon>
        <taxon>Geochordaceae</taxon>
        <taxon>Geochorda</taxon>
    </lineage>
</organism>
<dbReference type="Proteomes" id="UP001333102">
    <property type="component" value="Chromosome"/>
</dbReference>
<sequence length="55" mass="5789">MLIALRLIPPAVMAEAREKAARGVVLPVSRAGGVIVVVLWVVVGAGDKLALPQMW</sequence>
<evidence type="ECO:0000256" key="1">
    <source>
        <dbReference type="SAM" id="Phobius"/>
    </source>
</evidence>
<reference evidence="3" key="1">
    <citation type="submission" date="2023-12" db="EMBL/GenBank/DDBJ databases">
        <title>Novel isolates from deep terrestrial aquifers shed light on the physiology and ecology of the class Limnochordia.</title>
        <authorList>
            <person name="Karnachuk O.V."/>
            <person name="Lukina A.P."/>
            <person name="Avakyan M.R."/>
            <person name="Kadnikov V."/>
            <person name="Begmatov S."/>
            <person name="Beletsky A.V."/>
            <person name="Mardanov A.V."/>
            <person name="Ravin N.V."/>
        </authorList>
    </citation>
    <scope>NUCLEOTIDE SEQUENCE [LARGE SCALE GENOMIC DNA]</scope>
    <source>
        <strain evidence="3">LN</strain>
    </source>
</reference>
<dbReference type="EMBL" id="CP141614">
    <property type="protein sequence ID" value="WRP15119.1"/>
    <property type="molecule type" value="Genomic_DNA"/>
</dbReference>
<keyword evidence="1" id="KW-0472">Membrane</keyword>
<keyword evidence="3" id="KW-1185">Reference proteome</keyword>
<accession>A0ABZ1BQZ0</accession>
<keyword evidence="1" id="KW-1133">Transmembrane helix</keyword>
<proteinExistence type="predicted"/>
<evidence type="ECO:0000313" key="3">
    <source>
        <dbReference type="Proteomes" id="UP001333102"/>
    </source>
</evidence>
<keyword evidence="1" id="KW-0812">Transmembrane</keyword>
<protein>
    <submittedName>
        <fullName evidence="2">Uncharacterized protein</fullName>
    </submittedName>
</protein>
<dbReference type="RefSeq" id="WP_324669509.1">
    <property type="nucleotide sequence ID" value="NZ_CP141614.1"/>
</dbReference>